<dbReference type="PANTHER" id="PTHR41521:SF4">
    <property type="entry name" value="BLR0684 PROTEIN"/>
    <property type="match status" value="1"/>
</dbReference>
<dbReference type="InterPro" id="IPR010753">
    <property type="entry name" value="DUF1330"/>
</dbReference>
<dbReference type="Gene3D" id="3.30.70.100">
    <property type="match status" value="1"/>
</dbReference>
<feature type="domain" description="DUF1330" evidence="1">
    <location>
        <begin position="3"/>
        <end position="93"/>
    </location>
</feature>
<dbReference type="PANTHER" id="PTHR41521">
    <property type="match status" value="1"/>
</dbReference>
<reference evidence="2 3" key="1">
    <citation type="submission" date="2016-07" db="EMBL/GenBank/DDBJ databases">
        <title>Developing Vibrio natriegens as a novel, fast-growing host for biotechnology.</title>
        <authorList>
            <person name="Weinstock M.T."/>
            <person name="Hesek E.D."/>
            <person name="Wilson C.M."/>
            <person name="Gibson D.G."/>
        </authorList>
    </citation>
    <scope>NUCLEOTIDE SEQUENCE [LARGE SCALE GENOMIC DNA]</scope>
    <source>
        <strain evidence="2 3">ATCC 14048</strain>
    </source>
</reference>
<dbReference type="Pfam" id="PF07045">
    <property type="entry name" value="DUF1330"/>
    <property type="match status" value="1"/>
</dbReference>
<dbReference type="GeneID" id="70914780"/>
<dbReference type="KEGG" id="vna:PN96_18260"/>
<gene>
    <name evidence="2" type="ORF">BA890_22110</name>
</gene>
<name>A0AAN0Y8Q1_VIBNA</name>
<sequence>MPTYVIFTRESTTDQSSLDKYMENVRPTLDGHSVKVLSAYGSQQALEGQGPEGVVLLEFPSKSDALAWYHSPDYADVVKYRFQGARYRVVMVDSN</sequence>
<organism evidence="2 3">
    <name type="scientific">Vibrio natriegens NBRC 15636 = ATCC 14048 = DSM 759</name>
    <dbReference type="NCBI Taxonomy" id="1219067"/>
    <lineage>
        <taxon>Bacteria</taxon>
        <taxon>Pseudomonadati</taxon>
        <taxon>Pseudomonadota</taxon>
        <taxon>Gammaproteobacteria</taxon>
        <taxon>Vibrionales</taxon>
        <taxon>Vibrionaceae</taxon>
        <taxon>Vibrio</taxon>
    </lineage>
</organism>
<evidence type="ECO:0000259" key="1">
    <source>
        <dbReference type="Pfam" id="PF07045"/>
    </source>
</evidence>
<dbReference type="RefSeq" id="WP_014233829.1">
    <property type="nucleotide sequence ID" value="NZ_ATFJ01000017.1"/>
</dbReference>
<dbReference type="InterPro" id="IPR011008">
    <property type="entry name" value="Dimeric_a/b-barrel"/>
</dbReference>
<protein>
    <recommendedName>
        <fullName evidence="1">DUF1330 domain-containing protein</fullName>
    </recommendedName>
</protein>
<proteinExistence type="predicted"/>
<evidence type="ECO:0000313" key="3">
    <source>
        <dbReference type="Proteomes" id="UP000092741"/>
    </source>
</evidence>
<keyword evidence="3" id="KW-1185">Reference proteome</keyword>
<dbReference type="EMBL" id="CP016346">
    <property type="protein sequence ID" value="ANQ15400.1"/>
    <property type="molecule type" value="Genomic_DNA"/>
</dbReference>
<dbReference type="SUPFAM" id="SSF54909">
    <property type="entry name" value="Dimeric alpha+beta barrel"/>
    <property type="match status" value="1"/>
</dbReference>
<accession>A0AAN0Y8Q1</accession>
<dbReference type="Proteomes" id="UP000092741">
    <property type="component" value="Chromosome 2"/>
</dbReference>
<evidence type="ECO:0000313" key="2">
    <source>
        <dbReference type="EMBL" id="ANQ15400.1"/>
    </source>
</evidence>
<dbReference type="AlphaFoldDB" id="A0AAN0Y8Q1"/>